<gene>
    <name evidence="4" type="primary">cfap69</name>
</gene>
<dbReference type="AlphaFoldDB" id="A0A6P6LWB7"/>
<dbReference type="GO" id="GO:0097730">
    <property type="term" value="C:non-motile cilium"/>
    <property type="evidence" value="ECO:0007669"/>
    <property type="project" value="TreeGrafter"/>
</dbReference>
<dbReference type="PANTHER" id="PTHR14716:SF0">
    <property type="entry name" value="CILIA- AND FLAGELLA-ASSOCIATED PROTEIN 69"/>
    <property type="match status" value="1"/>
</dbReference>
<keyword evidence="3" id="KW-1185">Reference proteome</keyword>
<sequence>MLSSAPPASGFLHKPVLSERRLRSEAVRVTDLSRVLQLLQDPLSVRLSASLKERQIFILKKVVKQCQRGYLLRDLADIFKIMNLCAERVSDHPEYARILCDLLQICGLPFLKEKSSDEMKYASVVTDCVSQMGFLMRIPLPEVRRQICLSVSAFYSRDKHQHSSDGVCSTRADYRALMLERSGVSETLVMSLALTEEQLPVKLCLLQTLQILSRTSEVNCKLMLRAQAAQKICFHMSEGDPSGELLFRSSEILWNLLENGSRQEVTSQLSSSDCIASLKDAFLHLLLKGFRHHERQLRNDLLVLLSLIAENPGAPLIESGFLKHLTPFLTFPELKSHNPLVRNLKLSFNQEDFEMKKLLLNIMVVLSRDLSALQLFREGRVMLALMLLVKPSSSAERSGRHRRRWTSSQQEELQLQALSTLSSLAPLMLEEYMTCQANTCLLLLIDCCLQHDSSSGRGHGLHGSSGRGGRRAQLRYCVRVLRSVTCVEHEPLRQDLCDQGAIGQLLALCPGVLRWFLGRPQDEDAVALEIQTDCLLLLSVLCEGDVHRKELFGRDGVELLIQYLSLDAALVFSGLGHNKLLLSSIDCLWSCVVGCLGAEDVFVERRGVDLMLQLLQRSPRHMLSPLVSTLLELCENPQAVTHLLHWSGERDTSASQLLLHIWRREEETTAVSRDPHGMITDVKRPIVSRHQESSSSSSSSPDVSAAVREVSENLRANIYCIFCKLGFEGLSGLSAEDHITLSIIHRYLDFKVGEVVHEVLSELLDEGVSPVVSDEAALKSVLQVTEATAESVRLLQQSILGRQQQEELQEEQLLYKEILFTQKQREIAAEAWRSYVARTSNYSILKEFKRLQEEQSTSEAYAPSDTETPEPPNTLSDQ</sequence>
<dbReference type="InterPro" id="IPR016024">
    <property type="entry name" value="ARM-type_fold"/>
</dbReference>
<dbReference type="Gene3D" id="1.25.10.10">
    <property type="entry name" value="Leucine-rich Repeat Variant"/>
    <property type="match status" value="2"/>
</dbReference>
<protein>
    <submittedName>
        <fullName evidence="4">Cilia- and flagella-associated protein 69 isoform X1</fullName>
    </submittedName>
</protein>
<dbReference type="GeneID" id="113062462"/>
<proteinExistence type="predicted"/>
<evidence type="ECO:0000256" key="1">
    <source>
        <dbReference type="SAM" id="MobiDB-lite"/>
    </source>
</evidence>
<dbReference type="CTD" id="79846"/>
<keyword evidence="4" id="KW-0282">Flagellum</keyword>
<dbReference type="InterPro" id="IPR011989">
    <property type="entry name" value="ARM-like"/>
</dbReference>
<evidence type="ECO:0000313" key="3">
    <source>
        <dbReference type="Proteomes" id="UP000515129"/>
    </source>
</evidence>
<feature type="compositionally biased region" description="Basic and acidic residues" evidence="1">
    <location>
        <begin position="682"/>
        <end position="692"/>
    </location>
</feature>
<dbReference type="PANTHER" id="PTHR14716">
    <property type="entry name" value="CILIA- AND FLAGELLA-ASSOCIATED PROTEIN 69"/>
    <property type="match status" value="1"/>
</dbReference>
<keyword evidence="4" id="KW-0966">Cell projection</keyword>
<feature type="region of interest" description="Disordered" evidence="1">
    <location>
        <begin position="853"/>
        <end position="878"/>
    </location>
</feature>
<feature type="region of interest" description="Disordered" evidence="1">
    <location>
        <begin position="682"/>
        <end position="704"/>
    </location>
</feature>
<keyword evidence="4" id="KW-0969">Cilium</keyword>
<dbReference type="KEGG" id="caua:113062462"/>
<feature type="domain" description="Cilia- and flagella-associated protein 69 ARM repeats" evidence="2">
    <location>
        <begin position="31"/>
        <end position="759"/>
    </location>
</feature>
<dbReference type="GO" id="GO:0042048">
    <property type="term" value="P:olfactory behavior"/>
    <property type="evidence" value="ECO:0007669"/>
    <property type="project" value="TreeGrafter"/>
</dbReference>
<dbReference type="InterPro" id="IPR048733">
    <property type="entry name" value="CFA69_ARM_dom"/>
</dbReference>
<dbReference type="GO" id="GO:1990834">
    <property type="term" value="P:response to odorant"/>
    <property type="evidence" value="ECO:0007669"/>
    <property type="project" value="TreeGrafter"/>
</dbReference>
<organism evidence="3 4">
    <name type="scientific">Carassius auratus</name>
    <name type="common">Goldfish</name>
    <dbReference type="NCBI Taxonomy" id="7957"/>
    <lineage>
        <taxon>Eukaryota</taxon>
        <taxon>Metazoa</taxon>
        <taxon>Chordata</taxon>
        <taxon>Craniata</taxon>
        <taxon>Vertebrata</taxon>
        <taxon>Euteleostomi</taxon>
        <taxon>Actinopterygii</taxon>
        <taxon>Neopterygii</taxon>
        <taxon>Teleostei</taxon>
        <taxon>Ostariophysi</taxon>
        <taxon>Cypriniformes</taxon>
        <taxon>Cyprinidae</taxon>
        <taxon>Cyprininae</taxon>
        <taxon>Carassius</taxon>
    </lineage>
</organism>
<accession>A0A6P6LWB7</accession>
<dbReference type="SUPFAM" id="SSF48371">
    <property type="entry name" value="ARM repeat"/>
    <property type="match status" value="2"/>
</dbReference>
<dbReference type="Proteomes" id="UP000515129">
    <property type="component" value="Chromosome 44"/>
</dbReference>
<evidence type="ECO:0000259" key="2">
    <source>
        <dbReference type="Pfam" id="PF21049"/>
    </source>
</evidence>
<dbReference type="InterPro" id="IPR048732">
    <property type="entry name" value="CFA69"/>
</dbReference>
<dbReference type="GO" id="GO:1902093">
    <property type="term" value="P:positive regulation of flagellated sperm motility"/>
    <property type="evidence" value="ECO:0007669"/>
    <property type="project" value="TreeGrafter"/>
</dbReference>
<name>A0A6P6LWB7_CARAU</name>
<evidence type="ECO:0000313" key="4">
    <source>
        <dbReference type="RefSeq" id="XP_026088117.1"/>
    </source>
</evidence>
<reference evidence="4" key="1">
    <citation type="submission" date="2025-08" db="UniProtKB">
        <authorList>
            <consortium name="RefSeq"/>
        </authorList>
    </citation>
    <scope>IDENTIFICATION</scope>
    <source>
        <strain evidence="4">Wakin</strain>
        <tissue evidence="4">Muscle</tissue>
    </source>
</reference>
<dbReference type="Pfam" id="PF21049">
    <property type="entry name" value="CFA69_ARM_rpt"/>
    <property type="match status" value="1"/>
</dbReference>
<dbReference type="RefSeq" id="XP_026088117.1">
    <property type="nucleotide sequence ID" value="XM_026232332.1"/>
</dbReference>
<dbReference type="GO" id="GO:0097225">
    <property type="term" value="C:sperm midpiece"/>
    <property type="evidence" value="ECO:0007669"/>
    <property type="project" value="TreeGrafter"/>
</dbReference>
<dbReference type="OrthoDB" id="191673at2759"/>